<keyword evidence="1" id="KW-1133">Transmembrane helix</keyword>
<reference evidence="2" key="1">
    <citation type="submission" date="2021-01" db="EMBL/GenBank/DDBJ databases">
        <title>Genomic Encyclopedia of Type Strains, Phase IV (KMG-IV): sequencing the most valuable type-strain genomes for metagenomic binning, comparative biology and taxonomic classification.</title>
        <authorList>
            <person name="Goeker M."/>
        </authorList>
    </citation>
    <scope>NUCLEOTIDE SEQUENCE</scope>
    <source>
        <strain evidence="2">DSM 21943</strain>
    </source>
</reference>
<protein>
    <submittedName>
        <fullName evidence="2">Uncharacterized protein</fullName>
    </submittedName>
</protein>
<dbReference type="Proteomes" id="UP001179280">
    <property type="component" value="Unassembled WGS sequence"/>
</dbReference>
<feature type="transmembrane region" description="Helical" evidence="1">
    <location>
        <begin position="158"/>
        <end position="177"/>
    </location>
</feature>
<evidence type="ECO:0000256" key="1">
    <source>
        <dbReference type="SAM" id="Phobius"/>
    </source>
</evidence>
<keyword evidence="1" id="KW-0812">Transmembrane</keyword>
<dbReference type="InterPro" id="IPR014617">
    <property type="entry name" value="YphA_Bacsu"/>
</dbReference>
<feature type="transmembrane region" description="Helical" evidence="1">
    <location>
        <begin position="75"/>
        <end position="96"/>
    </location>
</feature>
<feature type="transmembrane region" description="Helical" evidence="1">
    <location>
        <begin position="6"/>
        <end position="21"/>
    </location>
</feature>
<proteinExistence type="predicted"/>
<accession>A0ABS2SX74</accession>
<dbReference type="RefSeq" id="WP_204467619.1">
    <property type="nucleotide sequence ID" value="NZ_JAFBCV010000012.1"/>
</dbReference>
<feature type="transmembrane region" description="Helical" evidence="1">
    <location>
        <begin position="26"/>
        <end position="43"/>
    </location>
</feature>
<feature type="transmembrane region" description="Helical" evidence="1">
    <location>
        <begin position="102"/>
        <end position="122"/>
    </location>
</feature>
<dbReference type="Pfam" id="PF24124">
    <property type="entry name" value="YphA"/>
    <property type="match status" value="1"/>
</dbReference>
<sequence length="206" mass="23554">MSGFFIYWLGWLAWIVCTFLMKKTELRAICGFTILALLLFIPLKVQLGGVSVSLGFLLCLFVSYFYLGKFPWKRLFYPIFTTSCIAISYICMNELIRIDPVVLIFDRNILLTIPPLLVAFFLTRGVSRSIILALGLLHGEVLLHLYRSNLTEAVIGSYEFFDVLAITVTVSSCYWIFSQVIRNWGKRQKAKANLPLSIPNRIDKHA</sequence>
<evidence type="ECO:0000313" key="2">
    <source>
        <dbReference type="EMBL" id="MBM7840141.1"/>
    </source>
</evidence>
<keyword evidence="3" id="KW-1185">Reference proteome</keyword>
<name>A0ABS2SX74_9BACI</name>
<feature type="transmembrane region" description="Helical" evidence="1">
    <location>
        <begin position="49"/>
        <end position="68"/>
    </location>
</feature>
<dbReference type="EMBL" id="JAFBCV010000012">
    <property type="protein sequence ID" value="MBM7840141.1"/>
    <property type="molecule type" value="Genomic_DNA"/>
</dbReference>
<gene>
    <name evidence="2" type="ORF">JOC54_003421</name>
</gene>
<feature type="transmembrane region" description="Helical" evidence="1">
    <location>
        <begin position="129"/>
        <end position="146"/>
    </location>
</feature>
<evidence type="ECO:0000313" key="3">
    <source>
        <dbReference type="Proteomes" id="UP001179280"/>
    </source>
</evidence>
<comment type="caution">
    <text evidence="2">The sequence shown here is derived from an EMBL/GenBank/DDBJ whole genome shotgun (WGS) entry which is preliminary data.</text>
</comment>
<keyword evidence="1" id="KW-0472">Membrane</keyword>
<organism evidence="2 3">
    <name type="scientific">Shouchella xiaoxiensis</name>
    <dbReference type="NCBI Taxonomy" id="766895"/>
    <lineage>
        <taxon>Bacteria</taxon>
        <taxon>Bacillati</taxon>
        <taxon>Bacillota</taxon>
        <taxon>Bacilli</taxon>
        <taxon>Bacillales</taxon>
        <taxon>Bacillaceae</taxon>
        <taxon>Shouchella</taxon>
    </lineage>
</organism>